<dbReference type="InterPro" id="IPR020476">
    <property type="entry name" value="Nudix_hydrolase"/>
</dbReference>
<evidence type="ECO:0000256" key="1">
    <source>
        <dbReference type="ARBA" id="ARBA00001946"/>
    </source>
</evidence>
<accession>A0ABM7WJ78</accession>
<dbReference type="SUPFAM" id="SSF55811">
    <property type="entry name" value="Nudix"/>
    <property type="match status" value="1"/>
</dbReference>
<reference evidence="8 9" key="1">
    <citation type="submission" date="2022-01" db="EMBL/GenBank/DDBJ databases">
        <title>Novel bile acid biosynthetic pathways are enriched in the microbiome of centenarians.</title>
        <authorList>
            <person name="Sato Y."/>
            <person name="Atarashi K."/>
            <person name="Plichta R.D."/>
            <person name="Arai Y."/>
            <person name="Sasajima S."/>
            <person name="Kearney M.S."/>
            <person name="Suda W."/>
            <person name="Takeshita K."/>
            <person name="Sasaki T."/>
            <person name="Okamoto S."/>
            <person name="Skelly N.A."/>
            <person name="Okamura Y."/>
            <person name="Vlamakis H."/>
            <person name="Li Y."/>
            <person name="Tanoue T."/>
            <person name="Takei H."/>
            <person name="Nittono H."/>
            <person name="Narushima S."/>
            <person name="Irie J."/>
            <person name="Itoh H."/>
            <person name="Moriya K."/>
            <person name="Sugiura Y."/>
            <person name="Suematsu M."/>
            <person name="Moritoki N."/>
            <person name="Shibata S."/>
            <person name="Littman R.D."/>
            <person name="Fischbach A.M."/>
            <person name="Uwamino Y."/>
            <person name="Inoue T."/>
            <person name="Honda A."/>
            <person name="Hattori M."/>
            <person name="Murai T."/>
            <person name="Xavier J.R."/>
            <person name="Hirose N."/>
            <person name="Honda K."/>
        </authorList>
    </citation>
    <scope>NUCLEOTIDE SEQUENCE [LARGE SCALE GENOMIC DNA]</scope>
    <source>
        <strain evidence="8 9">CE91-St30</strain>
    </source>
</reference>
<comment type="similarity">
    <text evidence="2 6">Belongs to the Nudix hydrolase family.</text>
</comment>
<evidence type="ECO:0000256" key="6">
    <source>
        <dbReference type="RuleBase" id="RU003476"/>
    </source>
</evidence>
<dbReference type="Gene3D" id="3.90.79.10">
    <property type="entry name" value="Nucleoside Triphosphate Pyrophosphohydrolase"/>
    <property type="match status" value="1"/>
</dbReference>
<keyword evidence="3" id="KW-0479">Metal-binding</keyword>
<evidence type="ECO:0000256" key="5">
    <source>
        <dbReference type="ARBA" id="ARBA00022842"/>
    </source>
</evidence>
<proteinExistence type="inferred from homology"/>
<dbReference type="PRINTS" id="PR00502">
    <property type="entry name" value="NUDIXFAMILY"/>
</dbReference>
<evidence type="ECO:0000256" key="3">
    <source>
        <dbReference type="ARBA" id="ARBA00022723"/>
    </source>
</evidence>
<name>A0ABM7WJ78_9ACTN</name>
<organism evidence="8 9">
    <name type="scientific">Raoultibacter timonensis</name>
    <dbReference type="NCBI Taxonomy" id="1907662"/>
    <lineage>
        <taxon>Bacteria</taxon>
        <taxon>Bacillati</taxon>
        <taxon>Actinomycetota</taxon>
        <taxon>Coriobacteriia</taxon>
        <taxon>Eggerthellales</taxon>
        <taxon>Eggerthellaceae</taxon>
        <taxon>Raoultibacter</taxon>
    </lineage>
</organism>
<dbReference type="InterPro" id="IPR000086">
    <property type="entry name" value="NUDIX_hydrolase_dom"/>
</dbReference>
<dbReference type="PANTHER" id="PTHR43758:SF2">
    <property type="entry name" value="OXIDIZED PURINE NUCLEOSIDE TRIPHOSPHATE HYDROLASE"/>
    <property type="match status" value="1"/>
</dbReference>
<protein>
    <submittedName>
        <fullName evidence="8">7,8-dihydro-8-oxoguanine triphosphatase</fullName>
    </submittedName>
</protein>
<dbReference type="RefSeq" id="WP_102378184.1">
    <property type="nucleotide sequence ID" value="NZ_AP025564.1"/>
</dbReference>
<evidence type="ECO:0000313" key="9">
    <source>
        <dbReference type="Proteomes" id="UP001320544"/>
    </source>
</evidence>
<dbReference type="Proteomes" id="UP001320544">
    <property type="component" value="Chromosome"/>
</dbReference>
<dbReference type="PANTHER" id="PTHR43758">
    <property type="entry name" value="7,8-DIHYDRO-8-OXOGUANINE TRIPHOSPHATASE"/>
    <property type="match status" value="1"/>
</dbReference>
<evidence type="ECO:0000313" key="8">
    <source>
        <dbReference type="EMBL" id="BDE96299.1"/>
    </source>
</evidence>
<keyword evidence="9" id="KW-1185">Reference proteome</keyword>
<evidence type="ECO:0000256" key="4">
    <source>
        <dbReference type="ARBA" id="ARBA00022801"/>
    </source>
</evidence>
<feature type="domain" description="Nudix hydrolase" evidence="7">
    <location>
        <begin position="5"/>
        <end position="128"/>
    </location>
</feature>
<dbReference type="EMBL" id="AP025564">
    <property type="protein sequence ID" value="BDE96299.1"/>
    <property type="molecule type" value="Genomic_DNA"/>
</dbReference>
<sequence>MASEQAIVTVLCMVYKDDEILLQDRVAENWPGVTFPGGHVEHGESFVEAVKREIWEETGLTIEHPRLCGVKQFQSEDDERYIALLFKTSEFSGELSSSAEGKMRWIKRADIDSYPLVPDFRELLAVFDSTELQEFMYRTGKDGNSWFELH</sequence>
<evidence type="ECO:0000259" key="7">
    <source>
        <dbReference type="PROSITE" id="PS51462"/>
    </source>
</evidence>
<keyword evidence="4 6" id="KW-0378">Hydrolase</keyword>
<dbReference type="PROSITE" id="PS51462">
    <property type="entry name" value="NUDIX"/>
    <property type="match status" value="1"/>
</dbReference>
<evidence type="ECO:0000256" key="2">
    <source>
        <dbReference type="ARBA" id="ARBA00005582"/>
    </source>
</evidence>
<dbReference type="CDD" id="cd18875">
    <property type="entry name" value="NUDIX_Hydrolase"/>
    <property type="match status" value="1"/>
</dbReference>
<dbReference type="InterPro" id="IPR015797">
    <property type="entry name" value="NUDIX_hydrolase-like_dom_sf"/>
</dbReference>
<gene>
    <name evidence="8" type="ORF">CE91St30_16320</name>
</gene>
<keyword evidence="5" id="KW-0460">Magnesium</keyword>
<dbReference type="Pfam" id="PF00293">
    <property type="entry name" value="NUDIX"/>
    <property type="match status" value="1"/>
</dbReference>
<comment type="cofactor">
    <cofactor evidence="1">
        <name>Mg(2+)</name>
        <dbReference type="ChEBI" id="CHEBI:18420"/>
    </cofactor>
</comment>
<dbReference type="PROSITE" id="PS00893">
    <property type="entry name" value="NUDIX_BOX"/>
    <property type="match status" value="1"/>
</dbReference>
<dbReference type="InterPro" id="IPR020084">
    <property type="entry name" value="NUDIX_hydrolase_CS"/>
</dbReference>